<sequence>MAILEVAQAREIVQFAGSIQADRQWASPLFDAVALAMAEQACADGASLAICQGESQY</sequence>
<dbReference type="EMBL" id="CP182909">
    <property type="protein sequence ID" value="XPM65173.1"/>
    <property type="molecule type" value="Genomic_DNA"/>
</dbReference>
<evidence type="ECO:0000313" key="1">
    <source>
        <dbReference type="EMBL" id="XPM65173.1"/>
    </source>
</evidence>
<name>A0ACD5GW25_9CYAN</name>
<accession>A0ACD5GW25</accession>
<protein>
    <submittedName>
        <fullName evidence="1">Uncharacterized protein</fullName>
    </submittedName>
</protein>
<evidence type="ECO:0000313" key="2">
    <source>
        <dbReference type="Proteomes" id="UP000095472"/>
    </source>
</evidence>
<gene>
    <name evidence="1" type="ORF">BH720_005050</name>
</gene>
<reference evidence="1 2" key="1">
    <citation type="journal article" date="2016" name="Genome Announc.">
        <title>Draft Genome Sequence of the Thermotolerant Cyanobacterium Desertifilum sp. IPPAS B-1220.</title>
        <authorList>
            <person name="Mironov K.S."/>
            <person name="Sinetova M.A."/>
            <person name="Bolatkhan K."/>
            <person name="Zayadan B.K."/>
            <person name="Ustinova V.V."/>
            <person name="Kupriyanova E.V."/>
            <person name="Skrypnik A.N."/>
            <person name="Gogoleva N.E."/>
            <person name="Gogolev Y.V."/>
            <person name="Los D.A."/>
        </authorList>
    </citation>
    <scope>NUCLEOTIDE SEQUENCE [LARGE SCALE GENOMIC DNA]</scope>
    <source>
        <strain evidence="1 2">IPPAS B-1220</strain>
    </source>
</reference>
<keyword evidence="2" id="KW-1185">Reference proteome</keyword>
<organism evidence="1 2">
    <name type="scientific">Desertifilum tharense IPPAS B-1220</name>
    <dbReference type="NCBI Taxonomy" id="1781255"/>
    <lineage>
        <taxon>Bacteria</taxon>
        <taxon>Bacillati</taxon>
        <taxon>Cyanobacteriota</taxon>
        <taxon>Cyanophyceae</taxon>
        <taxon>Desertifilales</taxon>
        <taxon>Desertifilaceae</taxon>
        <taxon>Desertifilum</taxon>
    </lineage>
</organism>
<dbReference type="Proteomes" id="UP000095472">
    <property type="component" value="Chromosome"/>
</dbReference>
<proteinExistence type="predicted"/>